<feature type="domain" description="DNA mismatch repair protein S5" evidence="7">
    <location>
        <begin position="210"/>
        <end position="328"/>
    </location>
</feature>
<dbReference type="InterPro" id="IPR014762">
    <property type="entry name" value="DNA_mismatch_repair_CS"/>
</dbReference>
<keyword evidence="4 5" id="KW-0234">DNA repair</keyword>
<dbReference type="Gene3D" id="3.30.565.10">
    <property type="entry name" value="Histidine kinase-like ATPase, C-terminal domain"/>
    <property type="match status" value="1"/>
</dbReference>
<dbReference type="GO" id="GO:0032300">
    <property type="term" value="C:mismatch repair complex"/>
    <property type="evidence" value="ECO:0007669"/>
    <property type="project" value="InterPro"/>
</dbReference>
<dbReference type="NCBIfam" id="TIGR00585">
    <property type="entry name" value="mutl"/>
    <property type="match status" value="1"/>
</dbReference>
<dbReference type="InterPro" id="IPR013507">
    <property type="entry name" value="DNA_mismatch_S5_2-like"/>
</dbReference>
<dbReference type="CDD" id="cd00782">
    <property type="entry name" value="MutL_Trans"/>
    <property type="match status" value="1"/>
</dbReference>
<dbReference type="InterPro" id="IPR014790">
    <property type="entry name" value="MutL_C"/>
</dbReference>
<evidence type="ECO:0000256" key="5">
    <source>
        <dbReference type="HAMAP-Rule" id="MF_00149"/>
    </source>
</evidence>
<reference evidence="8" key="1">
    <citation type="submission" date="2020-10" db="EMBL/GenBank/DDBJ databases">
        <authorList>
            <person name="Gilroy R."/>
        </authorList>
    </citation>
    <scope>NUCLEOTIDE SEQUENCE</scope>
    <source>
        <strain evidence="8">6919</strain>
    </source>
</reference>
<keyword evidence="8" id="KW-0540">Nuclease</keyword>
<dbReference type="PROSITE" id="PS00058">
    <property type="entry name" value="DNA_MISMATCH_REPAIR_1"/>
    <property type="match status" value="1"/>
</dbReference>
<evidence type="ECO:0000259" key="6">
    <source>
        <dbReference type="SMART" id="SM00853"/>
    </source>
</evidence>
<dbReference type="InterPro" id="IPR002099">
    <property type="entry name" value="MutL/Mlh/PMS"/>
</dbReference>
<organism evidence="8 9">
    <name type="scientific">Candidatus Limisoma faecipullorum</name>
    <dbReference type="NCBI Taxonomy" id="2840854"/>
    <lineage>
        <taxon>Bacteria</taxon>
        <taxon>Pseudomonadati</taxon>
        <taxon>Bacteroidota</taxon>
        <taxon>Bacteroidia</taxon>
        <taxon>Bacteroidales</taxon>
        <taxon>Candidatus Limisoma</taxon>
    </lineage>
</organism>
<gene>
    <name evidence="5 8" type="primary">mutL</name>
    <name evidence="8" type="ORF">IAB88_03845</name>
</gene>
<dbReference type="GO" id="GO:0006298">
    <property type="term" value="P:mismatch repair"/>
    <property type="evidence" value="ECO:0007669"/>
    <property type="project" value="UniProtKB-UniRule"/>
</dbReference>
<dbReference type="InterPro" id="IPR037198">
    <property type="entry name" value="MutL_C_sf"/>
</dbReference>
<sequence>MSDIIKLLPDSVANQIAAGEVIQRPASVIKELVENAIDAGATSIKIILKDAGRTLIQVIDNGCGMSDTDARLAFERHSTSKITCADDLFSLHTMGFRGEALASIAAISQVELRTMKRGSQMGTKICINASKCESQEPEYCPEGCNFMIKNIFFNVPARRKFLKSNQVELSNIVREFEKLALVNYSTEFTLIHNDNTMFQLMGGDSFKRRITSLFSRSLEQQLIPIETETSLVKLNGYIGRPENARKRNALQYLFVNGRHMRHPYFHKAIISCYEQLIPSDEQPNYFLHFYVDPHTIDVNIHPTKNEIKFENEQAIWQILSAAVKEALGKFSAVPSIDFDTEDMVEIPAGNTSNIYQPAIEFNPSYNPFKEGYGKNNQTTSARKATQPISHIEKQADDNLKNWDTLYANFEKKFDSATSGQVTVKSSILDQNTTPLAIFDSNETMLLAENCRFVQLKNKYIITASDRGIIIIDQYRAHIRILFDRLMNSKNETVKSQRVLFPEVIQLSSSQNLILEELQEEMEKMGFELAFLGNNSWSVNSVPSSLKGMNVNDLIHEVIDSVMTGGKDISTKISEHIALSSAKTAAIQYGQTLTEDDMSALANDLMKSTQQKYTPDGKLIINFIPTDDVIKMFS</sequence>
<dbReference type="InterPro" id="IPR036890">
    <property type="entry name" value="HATPase_C_sf"/>
</dbReference>
<dbReference type="InterPro" id="IPR038973">
    <property type="entry name" value="MutL/Mlh/Pms-like"/>
</dbReference>
<dbReference type="FunFam" id="3.30.565.10:FF:000003">
    <property type="entry name" value="DNA mismatch repair endonuclease MutL"/>
    <property type="match status" value="1"/>
</dbReference>
<dbReference type="GO" id="GO:0005524">
    <property type="term" value="F:ATP binding"/>
    <property type="evidence" value="ECO:0007669"/>
    <property type="project" value="InterPro"/>
</dbReference>
<dbReference type="GO" id="GO:0030983">
    <property type="term" value="F:mismatched DNA binding"/>
    <property type="evidence" value="ECO:0007669"/>
    <property type="project" value="InterPro"/>
</dbReference>
<proteinExistence type="inferred from homology"/>
<dbReference type="EMBL" id="JADIMC010000044">
    <property type="protein sequence ID" value="MBO8476106.1"/>
    <property type="molecule type" value="Genomic_DNA"/>
</dbReference>
<dbReference type="InterPro" id="IPR020667">
    <property type="entry name" value="DNA_mismatch_repair_MutL"/>
</dbReference>
<comment type="function">
    <text evidence="5">This protein is involved in the repair of mismatches in DNA. It is required for dam-dependent methyl-directed DNA mismatch repair. May act as a 'molecular matchmaker', a protein that promotes the formation of a stable complex between two or more DNA-binding proteins in an ATP-dependent manner without itself being part of a final effector complex.</text>
</comment>
<dbReference type="InterPro" id="IPR014721">
    <property type="entry name" value="Ribsml_uS5_D2-typ_fold_subgr"/>
</dbReference>
<dbReference type="HAMAP" id="MF_00149">
    <property type="entry name" value="DNA_mis_repair"/>
    <property type="match status" value="1"/>
</dbReference>
<dbReference type="GO" id="GO:0140664">
    <property type="term" value="F:ATP-dependent DNA damage sensor activity"/>
    <property type="evidence" value="ECO:0007669"/>
    <property type="project" value="InterPro"/>
</dbReference>
<keyword evidence="8" id="KW-0255">Endonuclease</keyword>
<dbReference type="CDD" id="cd16926">
    <property type="entry name" value="HATPase_MutL-MLH-PMS-like"/>
    <property type="match status" value="1"/>
</dbReference>
<dbReference type="SUPFAM" id="SSF54211">
    <property type="entry name" value="Ribosomal protein S5 domain 2-like"/>
    <property type="match status" value="1"/>
</dbReference>
<dbReference type="Pfam" id="PF01119">
    <property type="entry name" value="DNA_mis_repair"/>
    <property type="match status" value="1"/>
</dbReference>
<dbReference type="GO" id="GO:0004519">
    <property type="term" value="F:endonuclease activity"/>
    <property type="evidence" value="ECO:0007669"/>
    <property type="project" value="UniProtKB-KW"/>
</dbReference>
<dbReference type="InterPro" id="IPR042120">
    <property type="entry name" value="MutL_C_dimsub"/>
</dbReference>
<accession>A0A9D9IPX4</accession>
<dbReference type="Gene3D" id="3.30.1370.100">
    <property type="entry name" value="MutL, C-terminal domain, regulatory subdomain"/>
    <property type="match status" value="1"/>
</dbReference>
<dbReference type="SUPFAM" id="SSF55874">
    <property type="entry name" value="ATPase domain of HSP90 chaperone/DNA topoisomerase II/histidine kinase"/>
    <property type="match status" value="1"/>
</dbReference>
<dbReference type="AlphaFoldDB" id="A0A9D9IPX4"/>
<evidence type="ECO:0000256" key="4">
    <source>
        <dbReference type="ARBA" id="ARBA00023204"/>
    </source>
</evidence>
<evidence type="ECO:0000313" key="8">
    <source>
        <dbReference type="EMBL" id="MBO8476106.1"/>
    </source>
</evidence>
<keyword evidence="3 5" id="KW-0227">DNA damage</keyword>
<feature type="domain" description="MutL C-terminal dimerisation" evidence="6">
    <location>
        <begin position="451"/>
        <end position="592"/>
    </location>
</feature>
<evidence type="ECO:0000256" key="2">
    <source>
        <dbReference type="ARBA" id="ARBA00021975"/>
    </source>
</evidence>
<keyword evidence="8" id="KW-0378">Hydrolase</keyword>
<dbReference type="Gene3D" id="3.30.1540.20">
    <property type="entry name" value="MutL, C-terminal domain, dimerisation subdomain"/>
    <property type="match status" value="1"/>
</dbReference>
<evidence type="ECO:0000256" key="1">
    <source>
        <dbReference type="ARBA" id="ARBA00006082"/>
    </source>
</evidence>
<evidence type="ECO:0000259" key="7">
    <source>
        <dbReference type="SMART" id="SM01340"/>
    </source>
</evidence>
<protein>
    <recommendedName>
        <fullName evidence="2 5">DNA mismatch repair protein MutL</fullName>
    </recommendedName>
</protein>
<evidence type="ECO:0000313" key="9">
    <source>
        <dbReference type="Proteomes" id="UP000823598"/>
    </source>
</evidence>
<dbReference type="InterPro" id="IPR020568">
    <property type="entry name" value="Ribosomal_Su5_D2-typ_SF"/>
</dbReference>
<reference evidence="8" key="2">
    <citation type="journal article" date="2021" name="PeerJ">
        <title>Extensive microbial diversity within the chicken gut microbiome revealed by metagenomics and culture.</title>
        <authorList>
            <person name="Gilroy R."/>
            <person name="Ravi A."/>
            <person name="Getino M."/>
            <person name="Pursley I."/>
            <person name="Horton D.L."/>
            <person name="Alikhan N.F."/>
            <person name="Baker D."/>
            <person name="Gharbi K."/>
            <person name="Hall N."/>
            <person name="Watson M."/>
            <person name="Adriaenssens E.M."/>
            <person name="Foster-Nyarko E."/>
            <person name="Jarju S."/>
            <person name="Secka A."/>
            <person name="Antonio M."/>
            <person name="Oren A."/>
            <person name="Chaudhuri R.R."/>
            <person name="La Ragione R."/>
            <person name="Hildebrand F."/>
            <person name="Pallen M.J."/>
        </authorList>
    </citation>
    <scope>NUCLEOTIDE SEQUENCE</scope>
    <source>
        <strain evidence="8">6919</strain>
    </source>
</reference>
<dbReference type="InterPro" id="IPR042121">
    <property type="entry name" value="MutL_C_regsub"/>
</dbReference>
<dbReference type="SMART" id="SM00853">
    <property type="entry name" value="MutL_C"/>
    <property type="match status" value="1"/>
</dbReference>
<dbReference type="PANTHER" id="PTHR10073:SF12">
    <property type="entry name" value="DNA MISMATCH REPAIR PROTEIN MLH1"/>
    <property type="match status" value="1"/>
</dbReference>
<name>A0A9D9IPX4_9BACT</name>
<dbReference type="SUPFAM" id="SSF118116">
    <property type="entry name" value="DNA mismatch repair protein MutL"/>
    <property type="match status" value="1"/>
</dbReference>
<dbReference type="Pfam" id="PF13589">
    <property type="entry name" value="HATPase_c_3"/>
    <property type="match status" value="1"/>
</dbReference>
<dbReference type="Gene3D" id="3.30.230.10">
    <property type="match status" value="1"/>
</dbReference>
<dbReference type="GO" id="GO:0016887">
    <property type="term" value="F:ATP hydrolysis activity"/>
    <property type="evidence" value="ECO:0007669"/>
    <property type="project" value="InterPro"/>
</dbReference>
<dbReference type="Proteomes" id="UP000823598">
    <property type="component" value="Unassembled WGS sequence"/>
</dbReference>
<evidence type="ECO:0000256" key="3">
    <source>
        <dbReference type="ARBA" id="ARBA00022763"/>
    </source>
</evidence>
<comment type="caution">
    <text evidence="8">The sequence shown here is derived from an EMBL/GenBank/DDBJ whole genome shotgun (WGS) entry which is preliminary data.</text>
</comment>
<dbReference type="Pfam" id="PF08676">
    <property type="entry name" value="MutL_C"/>
    <property type="match status" value="1"/>
</dbReference>
<comment type="similarity">
    <text evidence="1 5">Belongs to the DNA mismatch repair MutL/HexB family.</text>
</comment>
<dbReference type="SMART" id="SM01340">
    <property type="entry name" value="DNA_mis_repair"/>
    <property type="match status" value="1"/>
</dbReference>
<dbReference type="PANTHER" id="PTHR10073">
    <property type="entry name" value="DNA MISMATCH REPAIR PROTEIN MLH, PMS, MUTL"/>
    <property type="match status" value="1"/>
</dbReference>